<keyword evidence="1" id="KW-1133">Transmembrane helix</keyword>
<keyword evidence="2" id="KW-0614">Plasmid</keyword>
<protein>
    <submittedName>
        <fullName evidence="2">Uncharacterized protein</fullName>
    </submittedName>
</protein>
<organism evidence="2 3">
    <name type="scientific">Marinobacter nauticus (strain ATCC 700491 / DSM 11845 / VT8)</name>
    <name type="common">Marinobacter aquaeolei</name>
    <dbReference type="NCBI Taxonomy" id="351348"/>
    <lineage>
        <taxon>Bacteria</taxon>
        <taxon>Pseudomonadati</taxon>
        <taxon>Pseudomonadota</taxon>
        <taxon>Gammaproteobacteria</taxon>
        <taxon>Pseudomonadales</taxon>
        <taxon>Marinobacteraceae</taxon>
        <taxon>Marinobacter</taxon>
    </lineage>
</organism>
<dbReference type="Proteomes" id="UP000000998">
    <property type="component" value="Plasmid pMAQU01"/>
</dbReference>
<dbReference type="HOGENOM" id="CLU_1188818_0_0_6"/>
<name>A1U822_MARN8</name>
<accession>A1U822</accession>
<keyword evidence="1" id="KW-0472">Membrane</keyword>
<dbReference type="EMBL" id="CP000515">
    <property type="protein sequence ID" value="ABM21141.1"/>
    <property type="molecule type" value="Genomic_DNA"/>
</dbReference>
<reference evidence="3" key="1">
    <citation type="journal article" date="2011" name="Appl. Environ. Microbiol.">
        <title>Genomic potential of Marinobacter aquaeolei, a biogeochemical 'opportunitroph'.</title>
        <authorList>
            <person name="Singer E."/>
            <person name="Webb E.A."/>
            <person name="Nelson W.C."/>
            <person name="Heidelberg J.F."/>
            <person name="Ivanova N."/>
            <person name="Pati A."/>
            <person name="Edwards K.J."/>
        </authorList>
    </citation>
    <scope>NUCLEOTIDE SEQUENCE [LARGE SCALE GENOMIC DNA]</scope>
    <source>
        <strain evidence="3">ATCC 700491 / DSM 11845 / VT8</strain>
    </source>
</reference>
<feature type="transmembrane region" description="Helical" evidence="1">
    <location>
        <begin position="124"/>
        <end position="150"/>
    </location>
</feature>
<proteinExistence type="predicted"/>
<dbReference type="AlphaFoldDB" id="A1U822"/>
<keyword evidence="1" id="KW-0812">Transmembrane</keyword>
<gene>
    <name evidence="2" type="ordered locus">Maqu_4290</name>
</gene>
<evidence type="ECO:0000256" key="1">
    <source>
        <dbReference type="SAM" id="Phobius"/>
    </source>
</evidence>
<dbReference type="KEGG" id="maq:Maqu_4290"/>
<sequence length="233" mass="26640">MMPHQEDGQPLYRSDPAGENASPHLYSLYEQEIRQLIAAERSVLNQIQMPSSQPDARNTRLDALKARRTEVEMFTTRNRERDRRAKRFLITGIGAFILIPAFQLQQPRDLYLAANQGTEWLAGFNGTFVAFIGLLSIVFLLGTHALRLVFEPWLSGRMKNPNPEAARQPQIQLVSQRVWRLRRYRIPGTGLGIPLPTRYYRTLPITQEDLLAAALEHLHAAELSTRQPSTDQQ</sequence>
<dbReference type="RefSeq" id="WP_011783212.1">
    <property type="nucleotide sequence ID" value="NC_008738.1"/>
</dbReference>
<geneLocation type="plasmid" evidence="2 3">
    <name>pMAQU01</name>
</geneLocation>
<feature type="transmembrane region" description="Helical" evidence="1">
    <location>
        <begin position="87"/>
        <end position="104"/>
    </location>
</feature>
<evidence type="ECO:0000313" key="2">
    <source>
        <dbReference type="EMBL" id="ABM21141.1"/>
    </source>
</evidence>
<evidence type="ECO:0000313" key="3">
    <source>
        <dbReference type="Proteomes" id="UP000000998"/>
    </source>
</evidence>